<name>A0A852ZSL1_9ACTN</name>
<keyword evidence="3" id="KW-1185">Reference proteome</keyword>
<accession>A0A852ZSL1</accession>
<evidence type="ECO:0000313" key="2">
    <source>
        <dbReference type="EMBL" id="NYI04815.1"/>
    </source>
</evidence>
<evidence type="ECO:0008006" key="4">
    <source>
        <dbReference type="Google" id="ProtNLM"/>
    </source>
</evidence>
<dbReference type="AlphaFoldDB" id="A0A852ZSL1"/>
<comment type="caution">
    <text evidence="2">The sequence shown here is derived from an EMBL/GenBank/DDBJ whole genome shotgun (WGS) entry which is preliminary data.</text>
</comment>
<proteinExistence type="predicted"/>
<dbReference type="Proteomes" id="UP000567795">
    <property type="component" value="Unassembled WGS sequence"/>
</dbReference>
<evidence type="ECO:0000256" key="1">
    <source>
        <dbReference type="SAM" id="SignalP"/>
    </source>
</evidence>
<protein>
    <recommendedName>
        <fullName evidence="4">Secreted protein</fullName>
    </recommendedName>
</protein>
<keyword evidence="1" id="KW-0732">Signal</keyword>
<feature type="chain" id="PRO_5032417205" description="Secreted protein" evidence="1">
    <location>
        <begin position="28"/>
        <end position="187"/>
    </location>
</feature>
<dbReference type="RefSeq" id="WP_179813660.1">
    <property type="nucleotide sequence ID" value="NZ_JACBZD010000001.1"/>
</dbReference>
<sequence length="187" mass="19513">MIHRTRIVLAGALAAVLLAPAPALASAAPPDSGAPFTMAREQGHALDCTGERNGVHVAVQLYENSAFGAHASMAVQTADAEYVGGGETEAGLFHDGTVWHRLVVEPQDETAGAAQTAVVSGSYAPAGPRRRVDEVHEEPMGPVVVKGWNTPLAAAVTVRVLGQEVDLTCGDAFAFDLRVWRFDSTGS</sequence>
<organism evidence="2 3">
    <name type="scientific">Allostreptomyces psammosilenae</name>
    <dbReference type="NCBI Taxonomy" id="1892865"/>
    <lineage>
        <taxon>Bacteria</taxon>
        <taxon>Bacillati</taxon>
        <taxon>Actinomycetota</taxon>
        <taxon>Actinomycetes</taxon>
        <taxon>Kitasatosporales</taxon>
        <taxon>Streptomycetaceae</taxon>
        <taxon>Allostreptomyces</taxon>
    </lineage>
</organism>
<dbReference type="EMBL" id="JACBZD010000001">
    <property type="protein sequence ID" value="NYI04815.1"/>
    <property type="molecule type" value="Genomic_DNA"/>
</dbReference>
<feature type="signal peptide" evidence="1">
    <location>
        <begin position="1"/>
        <end position="27"/>
    </location>
</feature>
<reference evidence="2 3" key="1">
    <citation type="submission" date="2020-07" db="EMBL/GenBank/DDBJ databases">
        <title>Sequencing the genomes of 1000 actinobacteria strains.</title>
        <authorList>
            <person name="Klenk H.-P."/>
        </authorList>
    </citation>
    <scope>NUCLEOTIDE SEQUENCE [LARGE SCALE GENOMIC DNA]</scope>
    <source>
        <strain evidence="2 3">DSM 42178</strain>
    </source>
</reference>
<evidence type="ECO:0000313" key="3">
    <source>
        <dbReference type="Proteomes" id="UP000567795"/>
    </source>
</evidence>
<gene>
    <name evidence="2" type="ORF">FHU37_001758</name>
</gene>